<dbReference type="InterPro" id="IPR006359">
    <property type="entry name" value="Tscrpt_elong_fac_GreA"/>
</dbReference>
<comment type="caution">
    <text evidence="12">The sequence shown here is derived from an EMBL/GenBank/DDBJ whole genome shotgun (WGS) entry which is preliminary data.</text>
</comment>
<evidence type="ECO:0000256" key="6">
    <source>
        <dbReference type="ARBA" id="ARBA00024916"/>
    </source>
</evidence>
<protein>
    <recommendedName>
        <fullName evidence="2 8">Transcription elongation factor GreA</fullName>
    </recommendedName>
    <alternativeName>
        <fullName evidence="7 8">Transcript cleavage factor GreA</fullName>
    </alternativeName>
</protein>
<dbReference type="PROSITE" id="PS00829">
    <property type="entry name" value="GREAB_1"/>
    <property type="match status" value="1"/>
</dbReference>
<dbReference type="AlphaFoldDB" id="A0A0G1XTL3"/>
<accession>A0A0G1XTL3</accession>
<keyword evidence="12" id="KW-0251">Elongation factor</keyword>
<feature type="domain" description="Transcription elongation factor GreA/GreB N-terminal" evidence="11">
    <location>
        <begin position="7"/>
        <end position="76"/>
    </location>
</feature>
<dbReference type="Pfam" id="PF01272">
    <property type="entry name" value="GreA_GreB"/>
    <property type="match status" value="1"/>
</dbReference>
<dbReference type="NCBIfam" id="TIGR01462">
    <property type="entry name" value="greA"/>
    <property type="match status" value="1"/>
</dbReference>
<dbReference type="FunFam" id="1.10.287.180:FF:000001">
    <property type="entry name" value="Transcription elongation factor GreA"/>
    <property type="match status" value="1"/>
</dbReference>
<dbReference type="GO" id="GO:0070063">
    <property type="term" value="F:RNA polymerase binding"/>
    <property type="evidence" value="ECO:0007669"/>
    <property type="project" value="InterPro"/>
</dbReference>
<evidence type="ECO:0000256" key="3">
    <source>
        <dbReference type="ARBA" id="ARBA00023015"/>
    </source>
</evidence>
<evidence type="ECO:0000256" key="2">
    <source>
        <dbReference type="ARBA" id="ARBA00013729"/>
    </source>
</evidence>
<dbReference type="GO" id="GO:0006354">
    <property type="term" value="P:DNA-templated transcription elongation"/>
    <property type="evidence" value="ECO:0007669"/>
    <property type="project" value="TreeGrafter"/>
</dbReference>
<evidence type="ECO:0000256" key="5">
    <source>
        <dbReference type="ARBA" id="ARBA00023163"/>
    </source>
</evidence>
<feature type="domain" description="Transcription elongation factor GreA/GreB C-terminal" evidence="10">
    <location>
        <begin position="85"/>
        <end position="154"/>
    </location>
</feature>
<dbReference type="NCBIfam" id="NF001263">
    <property type="entry name" value="PRK00226.1-4"/>
    <property type="match status" value="1"/>
</dbReference>
<organism evidence="12 13">
    <name type="scientific">Candidatus Giovannonibacteria bacterium GW2011_GWA2_53_7</name>
    <dbReference type="NCBI Taxonomy" id="1618650"/>
    <lineage>
        <taxon>Bacteria</taxon>
        <taxon>Candidatus Giovannoniibacteriota</taxon>
    </lineage>
</organism>
<evidence type="ECO:0000313" key="13">
    <source>
        <dbReference type="Proteomes" id="UP000034290"/>
    </source>
</evidence>
<dbReference type="InterPro" id="IPR028624">
    <property type="entry name" value="Tscrpt_elong_fac_GreA/B"/>
</dbReference>
<evidence type="ECO:0000256" key="9">
    <source>
        <dbReference type="RuleBase" id="RU000556"/>
    </source>
</evidence>
<name>A0A0G1XTL3_9BACT</name>
<dbReference type="Gene3D" id="3.10.50.30">
    <property type="entry name" value="Transcription elongation factor, GreA/GreB, C-terminal domain"/>
    <property type="match status" value="1"/>
</dbReference>
<dbReference type="InterPro" id="IPR001437">
    <property type="entry name" value="Tscrpt_elong_fac_GreA/B_C"/>
</dbReference>
<dbReference type="Pfam" id="PF03449">
    <property type="entry name" value="GreA_GreB_N"/>
    <property type="match status" value="1"/>
</dbReference>
<dbReference type="InterPro" id="IPR036953">
    <property type="entry name" value="GreA/GreB_C_sf"/>
</dbReference>
<evidence type="ECO:0000256" key="1">
    <source>
        <dbReference type="ARBA" id="ARBA00008213"/>
    </source>
</evidence>
<comment type="function">
    <text evidence="6 8 9">Necessary for efficient RNA polymerase transcription elongation past template-encoded arresting sites. The arresting sites in DNA have the property of trapping a certain fraction of elongating RNA polymerases that pass through, resulting in locked ternary complexes. Cleavage of the nascent transcript by cleavage factors such as GreA or GreB allows the resumption of elongation from the new 3'terminus. GreA releases sequences of 2 to 3 nucleotides.</text>
</comment>
<dbReference type="PANTHER" id="PTHR30437">
    <property type="entry name" value="TRANSCRIPTION ELONGATION FACTOR GREA"/>
    <property type="match status" value="1"/>
</dbReference>
<sequence length="155" mass="17114">MPDKTTYLTDDGYKKLKEEVEHLKNVRRIEIANRIKEAKELGDLSENAEYADAREEQSFVEGRIMEIEAALKNAEVISSLKSEPNRVDIGDVITVEKEGAQQAYTIVGSNEANPAEGRISNESPLGQAFLGKYKGDACEVKTPKGPAVYKIIDIA</sequence>
<dbReference type="SUPFAM" id="SSF46557">
    <property type="entry name" value="GreA transcript cleavage protein, N-terminal domain"/>
    <property type="match status" value="1"/>
</dbReference>
<reference evidence="12 13" key="1">
    <citation type="journal article" date="2015" name="Nature">
        <title>rRNA introns, odd ribosomes, and small enigmatic genomes across a large radiation of phyla.</title>
        <authorList>
            <person name="Brown C.T."/>
            <person name="Hug L.A."/>
            <person name="Thomas B.C."/>
            <person name="Sharon I."/>
            <person name="Castelle C.J."/>
            <person name="Singh A."/>
            <person name="Wilkins M.J."/>
            <person name="Williams K.H."/>
            <person name="Banfield J.F."/>
        </authorList>
    </citation>
    <scope>NUCLEOTIDE SEQUENCE [LARGE SCALE GENOMIC DNA]</scope>
</reference>
<dbReference type="FunFam" id="3.10.50.30:FF:000001">
    <property type="entry name" value="Transcription elongation factor GreA"/>
    <property type="match status" value="1"/>
</dbReference>
<dbReference type="EMBL" id="LCRM01000077">
    <property type="protein sequence ID" value="KKW34291.1"/>
    <property type="molecule type" value="Genomic_DNA"/>
</dbReference>
<dbReference type="HAMAP" id="MF_00105">
    <property type="entry name" value="GreA_GreB"/>
    <property type="match status" value="1"/>
</dbReference>
<evidence type="ECO:0000259" key="10">
    <source>
        <dbReference type="Pfam" id="PF01272"/>
    </source>
</evidence>
<dbReference type="PATRIC" id="fig|1618650.3.peg.731"/>
<evidence type="ECO:0000259" key="11">
    <source>
        <dbReference type="Pfam" id="PF03449"/>
    </source>
</evidence>
<dbReference type="InterPro" id="IPR022691">
    <property type="entry name" value="Tscrpt_elong_fac_GreA/B_N"/>
</dbReference>
<proteinExistence type="inferred from homology"/>
<evidence type="ECO:0000256" key="4">
    <source>
        <dbReference type="ARBA" id="ARBA00023125"/>
    </source>
</evidence>
<dbReference type="Gene3D" id="1.10.287.180">
    <property type="entry name" value="Transcription elongation factor, GreA/GreB, N-terminal domain"/>
    <property type="match status" value="1"/>
</dbReference>
<evidence type="ECO:0000313" key="12">
    <source>
        <dbReference type="EMBL" id="KKW34291.1"/>
    </source>
</evidence>
<dbReference type="InterPro" id="IPR023459">
    <property type="entry name" value="Tscrpt_elong_fac_GreA/B_fam"/>
</dbReference>
<evidence type="ECO:0000256" key="7">
    <source>
        <dbReference type="ARBA" id="ARBA00030776"/>
    </source>
</evidence>
<dbReference type="GO" id="GO:0003677">
    <property type="term" value="F:DNA binding"/>
    <property type="evidence" value="ECO:0007669"/>
    <property type="project" value="UniProtKB-UniRule"/>
</dbReference>
<dbReference type="PIRSF" id="PIRSF006092">
    <property type="entry name" value="GreA_GreB"/>
    <property type="match status" value="1"/>
</dbReference>
<keyword evidence="12" id="KW-0648">Protein biosynthesis</keyword>
<dbReference type="InterPro" id="IPR036805">
    <property type="entry name" value="Tscrpt_elong_fac_GreA/B_N_sf"/>
</dbReference>
<dbReference type="InterPro" id="IPR018151">
    <property type="entry name" value="TF_GreA/GreB_CS"/>
</dbReference>
<dbReference type="Proteomes" id="UP000034290">
    <property type="component" value="Unassembled WGS sequence"/>
</dbReference>
<dbReference type="GO" id="GO:0003746">
    <property type="term" value="F:translation elongation factor activity"/>
    <property type="evidence" value="ECO:0007669"/>
    <property type="project" value="UniProtKB-KW"/>
</dbReference>
<keyword evidence="5 8" id="KW-0804">Transcription</keyword>
<comment type="similarity">
    <text evidence="1 8 9">Belongs to the GreA/GreB family.</text>
</comment>
<gene>
    <name evidence="8" type="primary">greA</name>
    <name evidence="12" type="ORF">UY81_C0077G0004</name>
</gene>
<dbReference type="SUPFAM" id="SSF54534">
    <property type="entry name" value="FKBP-like"/>
    <property type="match status" value="1"/>
</dbReference>
<dbReference type="GO" id="GO:0032784">
    <property type="term" value="P:regulation of DNA-templated transcription elongation"/>
    <property type="evidence" value="ECO:0007669"/>
    <property type="project" value="UniProtKB-UniRule"/>
</dbReference>
<evidence type="ECO:0000256" key="8">
    <source>
        <dbReference type="HAMAP-Rule" id="MF_00105"/>
    </source>
</evidence>
<dbReference type="PANTHER" id="PTHR30437:SF4">
    <property type="entry name" value="TRANSCRIPTION ELONGATION FACTOR GREA"/>
    <property type="match status" value="1"/>
</dbReference>
<keyword evidence="4 8" id="KW-0238">DNA-binding</keyword>
<keyword evidence="3 8" id="KW-0805">Transcription regulation</keyword>